<evidence type="ECO:0000313" key="5">
    <source>
        <dbReference type="Proteomes" id="UP001316087"/>
    </source>
</evidence>
<dbReference type="Proteomes" id="UP001316087">
    <property type="component" value="Unassembled WGS sequence"/>
</dbReference>
<evidence type="ECO:0000256" key="2">
    <source>
        <dbReference type="ARBA" id="ARBA00023315"/>
    </source>
</evidence>
<dbReference type="PANTHER" id="PTHR43626">
    <property type="entry name" value="ACYL-COA N-ACYLTRANSFERASE"/>
    <property type="match status" value="1"/>
</dbReference>
<comment type="caution">
    <text evidence="4">The sequence shown here is derived from an EMBL/GenBank/DDBJ whole genome shotgun (WGS) entry which is preliminary data.</text>
</comment>
<dbReference type="Pfam" id="PF00583">
    <property type="entry name" value="Acetyltransf_1"/>
    <property type="match status" value="1"/>
</dbReference>
<dbReference type="EMBL" id="JAKZFC010000002">
    <property type="protein sequence ID" value="MCH7321932.1"/>
    <property type="molecule type" value="Genomic_DNA"/>
</dbReference>
<dbReference type="InterPro" id="IPR045039">
    <property type="entry name" value="NSI-like"/>
</dbReference>
<reference evidence="4 5" key="1">
    <citation type="submission" date="2022-03" db="EMBL/GenBank/DDBJ databases">
        <authorList>
            <person name="Jo J.-H."/>
            <person name="Im W.-T."/>
        </authorList>
    </citation>
    <scope>NUCLEOTIDE SEQUENCE [LARGE SCALE GENOMIC DNA]</scope>
    <source>
        <strain evidence="4 5">MA9</strain>
    </source>
</reference>
<sequence>MEQKTTVQYIIISGDIPAKQQYLALHAPTGWNANGFFTPDQLYEGICNSWYSIAAYDDQQLIGFGRIVSDGIYQTFICDVMIQPSYQANGVGKKVMTALVQLCQQQGIKSVQLFCAPGKKPFDEKLGFIVGDIEAPGMTLFLDK</sequence>
<keyword evidence="1" id="KW-0808">Transferase</keyword>
<evidence type="ECO:0000259" key="3">
    <source>
        <dbReference type="PROSITE" id="PS51186"/>
    </source>
</evidence>
<dbReference type="SUPFAM" id="SSF55729">
    <property type="entry name" value="Acyl-CoA N-acyltransferases (Nat)"/>
    <property type="match status" value="1"/>
</dbReference>
<organism evidence="4 5">
    <name type="scientific">Solibacillus palustris</name>
    <dbReference type="NCBI Taxonomy" id="2908203"/>
    <lineage>
        <taxon>Bacteria</taxon>
        <taxon>Bacillati</taxon>
        <taxon>Bacillota</taxon>
        <taxon>Bacilli</taxon>
        <taxon>Bacillales</taxon>
        <taxon>Caryophanaceae</taxon>
        <taxon>Solibacillus</taxon>
    </lineage>
</organism>
<proteinExistence type="predicted"/>
<dbReference type="InterPro" id="IPR016181">
    <property type="entry name" value="Acyl_CoA_acyltransferase"/>
</dbReference>
<keyword evidence="5" id="KW-1185">Reference proteome</keyword>
<accession>A0ABS9UC57</accession>
<evidence type="ECO:0000256" key="1">
    <source>
        <dbReference type="ARBA" id="ARBA00022679"/>
    </source>
</evidence>
<evidence type="ECO:0000313" key="4">
    <source>
        <dbReference type="EMBL" id="MCH7321932.1"/>
    </source>
</evidence>
<dbReference type="InterPro" id="IPR000182">
    <property type="entry name" value="GNAT_dom"/>
</dbReference>
<protein>
    <submittedName>
        <fullName evidence="4">GNAT family N-acetyltransferase</fullName>
    </submittedName>
</protein>
<feature type="domain" description="N-acetyltransferase" evidence="3">
    <location>
        <begin position="9"/>
        <end position="144"/>
    </location>
</feature>
<keyword evidence="2" id="KW-0012">Acyltransferase</keyword>
<dbReference type="Gene3D" id="3.40.630.30">
    <property type="match status" value="1"/>
</dbReference>
<dbReference type="RefSeq" id="WP_241368982.1">
    <property type="nucleotide sequence ID" value="NZ_JAKZFC010000002.1"/>
</dbReference>
<name>A0ABS9UC57_9BACL</name>
<gene>
    <name evidence="4" type="ORF">LZ480_08505</name>
</gene>
<dbReference type="CDD" id="cd04301">
    <property type="entry name" value="NAT_SF"/>
    <property type="match status" value="1"/>
</dbReference>
<dbReference type="PROSITE" id="PS51186">
    <property type="entry name" value="GNAT"/>
    <property type="match status" value="1"/>
</dbReference>
<dbReference type="PANTHER" id="PTHR43626:SF4">
    <property type="entry name" value="GCN5-RELATED N-ACETYLTRANSFERASE 2, CHLOROPLASTIC"/>
    <property type="match status" value="1"/>
</dbReference>